<gene>
    <name evidence="10" type="ORF">R5R35_005654</name>
    <name evidence="9" type="ORF">R5R35_012623</name>
</gene>
<comment type="caution">
    <text evidence="10">The sequence shown here is derived from an EMBL/GenBank/DDBJ whole genome shotgun (WGS) entry which is preliminary data.</text>
</comment>
<keyword evidence="5" id="KW-0963">Cytoplasm</keyword>
<dbReference type="PRINTS" id="PR01348">
    <property type="entry name" value="ICLNCHANNEL"/>
</dbReference>
<name>A0AAN9YZV3_9ORTH</name>
<sequence>MVVVTSFPPPTEGIKHQQPNTSACINQKEIGKGTLYITESRLSWVNGATGQGFSLEYPHIALHAVSRDLTAHPHECLYLMIDTNIEEPEPCNQEEDNEEEGSDLGLTEIRFIPDDKGMLDAMFHAMSACQALHPDPQESLSEEEDETFEDAEDDDGEYHLSGAGDTPIILNVERPASNGVNASDGNWEPMETEEGQFEDAEIEPEN</sequence>
<dbReference type="PANTHER" id="PTHR21399">
    <property type="entry name" value="CHLORIDE CONDUCTANCE REGULATORY PROTEIN ICLN"/>
    <property type="match status" value="1"/>
</dbReference>
<comment type="function">
    <text evidence="7">Involved in both the assembly of spliceosomal snRNPs and the methylation of Sm proteins. Chaperone that regulates the assembly of spliceosomal U1, U2, U4 and U5 small nuclear ribonucleoproteins (snRNPs), the building blocks of the spliceosome, and thereby plays an important role in the splicing of cellular pre-mRNAs. Most spliceosomal snRNPs contain a common set of Sm proteins SNRPB, SNRPD1, SNRPD2, SNRPD3, SNRPE, SNRPF and SNRPG that assemble in a heptameric protein ring on the Sm site of the small nuclear RNA to form the core snRNP (Sm core). In the cytosol, the Sm proteins SNRPD1, SNRPD2, SNRPE, SNRPF and SNRPG are trapped in an inactive 6S pICln-Sm complex by the chaperone CLNS1A that controls the assembly of the core snRNP. Dissociation by the SMN complex of CLNS1A from the trapped Sm proteins and their transfer to an SMN-Sm complex triggers the assembly of core snRNPs and their transport to the nucleus.</text>
</comment>
<dbReference type="GO" id="GO:0034709">
    <property type="term" value="C:methylosome"/>
    <property type="evidence" value="ECO:0007669"/>
    <property type="project" value="InterPro"/>
</dbReference>
<feature type="region of interest" description="Disordered" evidence="8">
    <location>
        <begin position="134"/>
        <end position="206"/>
    </location>
</feature>
<evidence type="ECO:0000256" key="6">
    <source>
        <dbReference type="ARBA" id="ARBA00023242"/>
    </source>
</evidence>
<dbReference type="EMBL" id="JAZDUA010000665">
    <property type="protein sequence ID" value="KAK7790102.1"/>
    <property type="molecule type" value="Genomic_DNA"/>
</dbReference>
<feature type="compositionally biased region" description="Acidic residues" evidence="8">
    <location>
        <begin position="140"/>
        <end position="156"/>
    </location>
</feature>
<feature type="compositionally biased region" description="Acidic residues" evidence="8">
    <location>
        <begin position="190"/>
        <end position="206"/>
    </location>
</feature>
<dbReference type="InterPro" id="IPR011993">
    <property type="entry name" value="PH-like_dom_sf"/>
</dbReference>
<dbReference type="GO" id="GO:0005829">
    <property type="term" value="C:cytosol"/>
    <property type="evidence" value="ECO:0007669"/>
    <property type="project" value="InterPro"/>
</dbReference>
<dbReference type="GO" id="GO:0005681">
    <property type="term" value="C:spliceosomal complex"/>
    <property type="evidence" value="ECO:0007669"/>
    <property type="project" value="TreeGrafter"/>
</dbReference>
<dbReference type="Gene3D" id="2.30.29.30">
    <property type="entry name" value="Pleckstrin-homology domain (PH domain)/Phosphotyrosine-binding domain (PTB)"/>
    <property type="match status" value="1"/>
</dbReference>
<evidence type="ECO:0000256" key="3">
    <source>
        <dbReference type="ARBA" id="ARBA00007054"/>
    </source>
</evidence>
<evidence type="ECO:0000256" key="2">
    <source>
        <dbReference type="ARBA" id="ARBA00004496"/>
    </source>
</evidence>
<protein>
    <recommendedName>
        <fullName evidence="4">Methylosome subunit pICln</fullName>
    </recommendedName>
</protein>
<dbReference type="GO" id="GO:0006884">
    <property type="term" value="P:cell volume homeostasis"/>
    <property type="evidence" value="ECO:0007669"/>
    <property type="project" value="InterPro"/>
</dbReference>
<accession>A0AAN9YZV3</accession>
<dbReference type="GO" id="GO:0006821">
    <property type="term" value="P:chloride transport"/>
    <property type="evidence" value="ECO:0007669"/>
    <property type="project" value="InterPro"/>
</dbReference>
<evidence type="ECO:0000256" key="8">
    <source>
        <dbReference type="SAM" id="MobiDB-lite"/>
    </source>
</evidence>
<keyword evidence="11" id="KW-1185">Reference proteome</keyword>
<comment type="subcellular location">
    <subcellularLocation>
        <location evidence="2">Cytoplasm</location>
    </subcellularLocation>
    <subcellularLocation>
        <location evidence="1">Nucleus</location>
    </subcellularLocation>
</comment>
<dbReference type="Proteomes" id="UP001378592">
    <property type="component" value="Unassembled WGS sequence"/>
</dbReference>
<evidence type="ECO:0000256" key="7">
    <source>
        <dbReference type="ARBA" id="ARBA00045890"/>
    </source>
</evidence>
<dbReference type="EMBL" id="JAZDUA010000268">
    <property type="protein sequence ID" value="KAK7862618.1"/>
    <property type="molecule type" value="Genomic_DNA"/>
</dbReference>
<evidence type="ECO:0000313" key="10">
    <source>
        <dbReference type="EMBL" id="KAK7862618.1"/>
    </source>
</evidence>
<evidence type="ECO:0000256" key="4">
    <source>
        <dbReference type="ARBA" id="ARBA00015653"/>
    </source>
</evidence>
<dbReference type="PANTHER" id="PTHR21399:SF0">
    <property type="entry name" value="METHYLOSOME SUBUNIT PICLN"/>
    <property type="match status" value="1"/>
</dbReference>
<proteinExistence type="inferred from homology"/>
<evidence type="ECO:0000256" key="5">
    <source>
        <dbReference type="ARBA" id="ARBA00022490"/>
    </source>
</evidence>
<organism evidence="10 11">
    <name type="scientific">Gryllus longicercus</name>
    <dbReference type="NCBI Taxonomy" id="2509291"/>
    <lineage>
        <taxon>Eukaryota</taxon>
        <taxon>Metazoa</taxon>
        <taxon>Ecdysozoa</taxon>
        <taxon>Arthropoda</taxon>
        <taxon>Hexapoda</taxon>
        <taxon>Insecta</taxon>
        <taxon>Pterygota</taxon>
        <taxon>Neoptera</taxon>
        <taxon>Polyneoptera</taxon>
        <taxon>Orthoptera</taxon>
        <taxon>Ensifera</taxon>
        <taxon>Gryllidea</taxon>
        <taxon>Grylloidea</taxon>
        <taxon>Gryllidae</taxon>
        <taxon>Gryllinae</taxon>
        <taxon>Gryllus</taxon>
    </lineage>
</organism>
<dbReference type="AlphaFoldDB" id="A0AAN9YZV3"/>
<evidence type="ECO:0000313" key="11">
    <source>
        <dbReference type="Proteomes" id="UP001378592"/>
    </source>
</evidence>
<evidence type="ECO:0000256" key="1">
    <source>
        <dbReference type="ARBA" id="ARBA00004123"/>
    </source>
</evidence>
<dbReference type="GO" id="GO:0005886">
    <property type="term" value="C:plasma membrane"/>
    <property type="evidence" value="ECO:0007669"/>
    <property type="project" value="InterPro"/>
</dbReference>
<dbReference type="GO" id="GO:0034715">
    <property type="term" value="C:pICln-Sm protein complex"/>
    <property type="evidence" value="ECO:0007669"/>
    <property type="project" value="InterPro"/>
</dbReference>
<dbReference type="InterPro" id="IPR039924">
    <property type="entry name" value="ICln/Lot5/Saf5"/>
</dbReference>
<keyword evidence="6" id="KW-0539">Nucleus</keyword>
<dbReference type="GO" id="GO:0045292">
    <property type="term" value="P:mRNA cis splicing, via spliceosome"/>
    <property type="evidence" value="ECO:0007669"/>
    <property type="project" value="TreeGrafter"/>
</dbReference>
<evidence type="ECO:0000313" key="9">
    <source>
        <dbReference type="EMBL" id="KAK7790102.1"/>
    </source>
</evidence>
<dbReference type="GO" id="GO:0000387">
    <property type="term" value="P:spliceosomal snRNP assembly"/>
    <property type="evidence" value="ECO:0007669"/>
    <property type="project" value="InterPro"/>
</dbReference>
<dbReference type="Pfam" id="PF03517">
    <property type="entry name" value="Voldacs"/>
    <property type="match status" value="1"/>
</dbReference>
<comment type="similarity">
    <text evidence="3">Belongs to the pICln (TC 1.A.47) family.</text>
</comment>
<reference evidence="10 11" key="1">
    <citation type="submission" date="2024-03" db="EMBL/GenBank/DDBJ databases">
        <title>The genome assembly and annotation of the cricket Gryllus longicercus Weissman &amp; Gray.</title>
        <authorList>
            <person name="Szrajer S."/>
            <person name="Gray D."/>
            <person name="Ylla G."/>
        </authorList>
    </citation>
    <scope>NUCLEOTIDE SEQUENCE [LARGE SCALE GENOMIC DNA]</scope>
    <source>
        <strain evidence="10">DAG 2021-001</strain>
        <tissue evidence="10">Whole body minus gut</tissue>
    </source>
</reference>
<dbReference type="InterPro" id="IPR003521">
    <property type="entry name" value="ICln"/>
</dbReference>